<dbReference type="Proteomes" id="UP000068067">
    <property type="component" value="Chromosome"/>
</dbReference>
<reference evidence="1 2" key="1">
    <citation type="submission" date="2014-08" db="EMBL/GenBank/DDBJ databases">
        <title>Complete genome sequence of Corynebacterium deserti GIMN1.010 (=DSM 45689), isolated from desert sand in western China.</title>
        <authorList>
            <person name="Ruckert C."/>
            <person name="Albersmeier A."/>
            <person name="Kalinowski J."/>
        </authorList>
    </citation>
    <scope>NUCLEOTIDE SEQUENCE [LARGE SCALE GENOMIC DNA]</scope>
    <source>
        <strain evidence="1 2">GIMN1.010</strain>
    </source>
</reference>
<dbReference type="EMBL" id="CP009220">
    <property type="protein sequence ID" value="ALC05482.1"/>
    <property type="molecule type" value="Genomic_DNA"/>
</dbReference>
<dbReference type="InterPro" id="IPR027417">
    <property type="entry name" value="P-loop_NTPase"/>
</dbReference>
<protein>
    <recommendedName>
        <fullName evidence="3">(d)CMP kinase</fullName>
    </recommendedName>
</protein>
<keyword evidence="2" id="KW-1185">Reference proteome</keyword>
<dbReference type="InterPro" id="IPR025662">
    <property type="entry name" value="Sigma_54_int_dom_ATP-bd_1"/>
</dbReference>
<dbReference type="KEGG" id="cdx:CDES_05225"/>
<proteinExistence type="predicted"/>
<dbReference type="SUPFAM" id="SSF52540">
    <property type="entry name" value="P-loop containing nucleoside triphosphate hydrolases"/>
    <property type="match status" value="1"/>
</dbReference>
<dbReference type="RefSeq" id="WP_053544550.1">
    <property type="nucleotide sequence ID" value="NZ_CP009220.1"/>
</dbReference>
<dbReference type="AlphaFoldDB" id="A0A0M4CX67"/>
<evidence type="ECO:0000313" key="2">
    <source>
        <dbReference type="Proteomes" id="UP000068067"/>
    </source>
</evidence>
<dbReference type="PATRIC" id="fig|931089.4.peg.1063"/>
<gene>
    <name evidence="1" type="ORF">CDES_05225</name>
</gene>
<organism evidence="1 2">
    <name type="scientific">Corynebacterium deserti GIMN1.010</name>
    <dbReference type="NCBI Taxonomy" id="931089"/>
    <lineage>
        <taxon>Bacteria</taxon>
        <taxon>Bacillati</taxon>
        <taxon>Actinomycetota</taxon>
        <taxon>Actinomycetes</taxon>
        <taxon>Mycobacteriales</taxon>
        <taxon>Corynebacteriaceae</taxon>
        <taxon>Corynebacterium</taxon>
    </lineage>
</organism>
<dbReference type="OrthoDB" id="3237545at2"/>
<sequence>MIILIDGQSGAGKTTLAATLSQITGFPVVHLDDIYPGWTGLAAASDMVVRDVLHPTHPGYVSWDWENDRPGQWVSLRGGNMIVEGTGAITEASKSAALALGQLITLRITGPENVRKKRALARDPYYAPFWEMWAEQEERHFAAGVEVDYEIVLDSGGAAGRPVVSKIA</sequence>
<accession>A0A0M4CX67</accession>
<dbReference type="STRING" id="931089.CDES_05225"/>
<name>A0A0M4CX67_9CORY</name>
<dbReference type="Gene3D" id="3.40.50.300">
    <property type="entry name" value="P-loop containing nucleotide triphosphate hydrolases"/>
    <property type="match status" value="1"/>
</dbReference>
<dbReference type="NCBIfam" id="NF005115">
    <property type="entry name" value="PRK06547.1"/>
    <property type="match status" value="1"/>
</dbReference>
<dbReference type="PROSITE" id="PS00675">
    <property type="entry name" value="SIGMA54_INTERACT_1"/>
    <property type="match status" value="1"/>
</dbReference>
<evidence type="ECO:0000313" key="1">
    <source>
        <dbReference type="EMBL" id="ALC05482.1"/>
    </source>
</evidence>
<evidence type="ECO:0008006" key="3">
    <source>
        <dbReference type="Google" id="ProtNLM"/>
    </source>
</evidence>